<dbReference type="PANTHER" id="PTHR43648:SF1">
    <property type="entry name" value="ELECTRON TRANSFER FLAVOPROTEIN BETA SUBUNIT LYSINE METHYLTRANSFERASE"/>
    <property type="match status" value="1"/>
</dbReference>
<protein>
    <recommendedName>
        <fullName evidence="5">ETFB lysine methyltransferase</fullName>
    </recommendedName>
    <alternativeName>
        <fullName evidence="4">Protein N-lysine methyltransferase METTL20</fullName>
    </alternativeName>
</protein>
<dbReference type="Gene3D" id="3.40.50.150">
    <property type="entry name" value="Vaccinia Virus protein VP39"/>
    <property type="match status" value="1"/>
</dbReference>
<keyword evidence="2" id="KW-0808">Transferase</keyword>
<evidence type="ECO:0000313" key="6">
    <source>
        <dbReference type="EMBL" id="EPB76481.1"/>
    </source>
</evidence>
<dbReference type="GO" id="GO:0032259">
    <property type="term" value="P:methylation"/>
    <property type="evidence" value="ECO:0007669"/>
    <property type="project" value="UniProtKB-KW"/>
</dbReference>
<dbReference type="SUPFAM" id="SSF53335">
    <property type="entry name" value="S-adenosyl-L-methionine-dependent methyltransferases"/>
    <property type="match status" value="2"/>
</dbReference>
<proteinExistence type="inferred from homology"/>
<evidence type="ECO:0000256" key="4">
    <source>
        <dbReference type="ARBA" id="ARBA00041867"/>
    </source>
</evidence>
<evidence type="ECO:0000313" key="7">
    <source>
        <dbReference type="Proteomes" id="UP000054495"/>
    </source>
</evidence>
<evidence type="ECO:0000256" key="2">
    <source>
        <dbReference type="ARBA" id="ARBA00022679"/>
    </source>
</evidence>
<accession>A0A0D6M2C9</accession>
<gene>
    <name evidence="6" type="ORF">ANCCEY_04465</name>
</gene>
<dbReference type="EMBL" id="KE124863">
    <property type="protein sequence ID" value="EPB76481.1"/>
    <property type="molecule type" value="Genomic_DNA"/>
</dbReference>
<name>A0A0D6M2C9_9BILA</name>
<dbReference type="InterPro" id="IPR050078">
    <property type="entry name" value="Ribosomal_L11_MeTrfase_PrmA"/>
</dbReference>
<reference evidence="6 7" key="1">
    <citation type="submission" date="2013-05" db="EMBL/GenBank/DDBJ databases">
        <title>Draft genome of the parasitic nematode Anyclostoma ceylanicum.</title>
        <authorList>
            <person name="Mitreva M."/>
        </authorList>
    </citation>
    <scope>NUCLEOTIDE SEQUENCE [LARGE SCALE GENOMIC DNA]</scope>
</reference>
<dbReference type="AlphaFoldDB" id="A0A0D6M2C9"/>
<dbReference type="Proteomes" id="UP000054495">
    <property type="component" value="Unassembled WGS sequence"/>
</dbReference>
<dbReference type="PANTHER" id="PTHR43648">
    <property type="entry name" value="ELECTRON TRANSFER FLAVOPROTEIN BETA SUBUNIT LYSINE METHYLTRANSFERASE"/>
    <property type="match status" value="1"/>
</dbReference>
<evidence type="ECO:0000256" key="1">
    <source>
        <dbReference type="ARBA" id="ARBA00022603"/>
    </source>
</evidence>
<evidence type="ECO:0000256" key="5">
    <source>
        <dbReference type="ARBA" id="ARBA00042266"/>
    </source>
</evidence>
<keyword evidence="7" id="KW-1185">Reference proteome</keyword>
<evidence type="ECO:0000256" key="3">
    <source>
        <dbReference type="ARBA" id="ARBA00037932"/>
    </source>
</evidence>
<dbReference type="InterPro" id="IPR029063">
    <property type="entry name" value="SAM-dependent_MTases_sf"/>
</dbReference>
<organism evidence="6 7">
    <name type="scientific">Ancylostoma ceylanicum</name>
    <dbReference type="NCBI Taxonomy" id="53326"/>
    <lineage>
        <taxon>Eukaryota</taxon>
        <taxon>Metazoa</taxon>
        <taxon>Ecdysozoa</taxon>
        <taxon>Nematoda</taxon>
        <taxon>Chromadorea</taxon>
        <taxon>Rhabditida</taxon>
        <taxon>Rhabditina</taxon>
        <taxon>Rhabditomorpha</taxon>
        <taxon>Strongyloidea</taxon>
        <taxon>Ancylostomatidae</taxon>
        <taxon>Ancylostomatinae</taxon>
        <taxon>Ancylostoma</taxon>
    </lineage>
</organism>
<keyword evidence="1" id="KW-0489">Methyltransferase</keyword>
<comment type="similarity">
    <text evidence="3">Belongs to the methyltransferase superfamily. ETFBKMT family.</text>
</comment>
<sequence>MSKSLRHVAKWILRNTLISNESLTPELRLRLITEQSSLWRSTPDRCPFADPFWAFYWPGGQAVTRQVSGVLPFYPGNGLYILDNPCLFNGANVLDFGCGCGSASIAASIAGANVVANDIDTSEPFIHLFGEEQRTLAEGIIQEHFVILKKKHKYKTLLKKDGIEDALVATAVNYRLNAVPTTQTRFVADNMLESEDNRTTHAFLKAGKSFVVLGDMFYDTEFAEKVLTWLKRIKESTGARILIGDPNRHPLAEEQLRRYKTRVIKKQLAGYSIPDSVMREHYGFSAVNVIELQ</sequence>
<dbReference type="GO" id="GO:0005759">
    <property type="term" value="C:mitochondrial matrix"/>
    <property type="evidence" value="ECO:0007669"/>
    <property type="project" value="TreeGrafter"/>
</dbReference>
<dbReference type="GO" id="GO:0016279">
    <property type="term" value="F:protein-lysine N-methyltransferase activity"/>
    <property type="evidence" value="ECO:0007669"/>
    <property type="project" value="TreeGrafter"/>
</dbReference>